<evidence type="ECO:0000313" key="4">
    <source>
        <dbReference type="Proteomes" id="UP000589520"/>
    </source>
</evidence>
<keyword evidence="1" id="KW-1133">Transmembrane helix</keyword>
<dbReference type="Proteomes" id="UP000589520">
    <property type="component" value="Unassembled WGS sequence"/>
</dbReference>
<evidence type="ECO:0000256" key="1">
    <source>
        <dbReference type="SAM" id="Phobius"/>
    </source>
</evidence>
<comment type="caution">
    <text evidence="3">The sequence shown here is derived from an EMBL/GenBank/DDBJ whole genome shotgun (WGS) entry which is preliminary data.</text>
</comment>
<feature type="domain" description="Putative zinc-finger" evidence="2">
    <location>
        <begin position="11"/>
        <end position="44"/>
    </location>
</feature>
<dbReference type="InterPro" id="IPR041916">
    <property type="entry name" value="Anti_sigma_zinc_sf"/>
</dbReference>
<proteinExistence type="predicted"/>
<sequence length="232" mass="24971">MSMTPHLESQCESVRASFSDYLDGAISGHAMQQIAQHLEACPACTQEFAAWRTVQDSVAMLRPAKAPENLGLKLRLAISRERVKHSSSIFDTIALRWENAVRPMLIQVSAGFAVAVMLLGSIGFLLGAVAAPPAVLANDEPLGAMTAPHYLYSAEQPRAVVTDRDATIVVEAQVNARGQVYDYDIVSGPNDPVVRSQVVDQLLLSVFEPARVFGSPVRGRVVLTFAGVSVRG</sequence>
<gene>
    <name evidence="3" type="ORF">HDF17_000296</name>
</gene>
<dbReference type="AlphaFoldDB" id="A0A7Y9TF66"/>
<dbReference type="EMBL" id="JACCCW010000001">
    <property type="protein sequence ID" value="NYF78009.1"/>
    <property type="molecule type" value="Genomic_DNA"/>
</dbReference>
<name>A0A7Y9TF66_9BACT</name>
<evidence type="ECO:0000259" key="2">
    <source>
        <dbReference type="Pfam" id="PF13490"/>
    </source>
</evidence>
<feature type="transmembrane region" description="Helical" evidence="1">
    <location>
        <begin position="105"/>
        <end position="131"/>
    </location>
</feature>
<evidence type="ECO:0000313" key="3">
    <source>
        <dbReference type="EMBL" id="NYF78009.1"/>
    </source>
</evidence>
<dbReference type="InterPro" id="IPR027383">
    <property type="entry name" value="Znf_put"/>
</dbReference>
<dbReference type="RefSeq" id="WP_246301542.1">
    <property type="nucleotide sequence ID" value="NZ_JACCCW010000001.1"/>
</dbReference>
<reference evidence="3 4" key="1">
    <citation type="submission" date="2020-07" db="EMBL/GenBank/DDBJ databases">
        <title>Genomic Encyclopedia of Type Strains, Phase IV (KMG-V): Genome sequencing to study the core and pangenomes of soil and plant-associated prokaryotes.</title>
        <authorList>
            <person name="Whitman W."/>
        </authorList>
    </citation>
    <scope>NUCLEOTIDE SEQUENCE [LARGE SCALE GENOMIC DNA]</scope>
    <source>
        <strain evidence="3 4">X4EP2</strain>
    </source>
</reference>
<protein>
    <submittedName>
        <fullName evidence="3">Anti-sigma factor RsiW</fullName>
    </submittedName>
</protein>
<dbReference type="Gene3D" id="1.10.10.1320">
    <property type="entry name" value="Anti-sigma factor, zinc-finger domain"/>
    <property type="match status" value="1"/>
</dbReference>
<accession>A0A7Y9TF66</accession>
<organism evidence="3 4">
    <name type="scientific">Granulicella arctica</name>
    <dbReference type="NCBI Taxonomy" id="940613"/>
    <lineage>
        <taxon>Bacteria</taxon>
        <taxon>Pseudomonadati</taxon>
        <taxon>Acidobacteriota</taxon>
        <taxon>Terriglobia</taxon>
        <taxon>Terriglobales</taxon>
        <taxon>Acidobacteriaceae</taxon>
        <taxon>Granulicella</taxon>
    </lineage>
</organism>
<keyword evidence="1" id="KW-0812">Transmembrane</keyword>
<keyword evidence="4" id="KW-1185">Reference proteome</keyword>
<keyword evidence="1" id="KW-0472">Membrane</keyword>
<dbReference type="Pfam" id="PF13490">
    <property type="entry name" value="zf-HC2"/>
    <property type="match status" value="1"/>
</dbReference>